<name>A0A2S2CSU7_9PROT</name>
<organism evidence="1 2">
    <name type="scientific">Azospirillum thermophilum</name>
    <dbReference type="NCBI Taxonomy" id="2202148"/>
    <lineage>
        <taxon>Bacteria</taxon>
        <taxon>Pseudomonadati</taxon>
        <taxon>Pseudomonadota</taxon>
        <taxon>Alphaproteobacteria</taxon>
        <taxon>Rhodospirillales</taxon>
        <taxon>Azospirillaceae</taxon>
        <taxon>Azospirillum</taxon>
    </lineage>
</organism>
<protein>
    <submittedName>
        <fullName evidence="1">Uncharacterized protein</fullName>
    </submittedName>
</protein>
<accession>A0A2S2CSU7</accession>
<sequence length="70" mass="7807">MIDRSRECLTLRQVVARALDTDTLSAQARRDELLQTQPEAFRTFTMAQIDRGGEADRMAAPCAPGAVTRR</sequence>
<dbReference type="EMBL" id="CP029353">
    <property type="protein sequence ID" value="AWK87495.1"/>
    <property type="molecule type" value="Genomic_DNA"/>
</dbReference>
<dbReference type="RefSeq" id="WP_109328710.1">
    <property type="nucleotide sequence ID" value="NZ_CP029353.1"/>
</dbReference>
<dbReference type="KEGG" id="azz:DEW08_15845"/>
<gene>
    <name evidence="1" type="ORF">DEW08_15845</name>
</gene>
<evidence type="ECO:0000313" key="1">
    <source>
        <dbReference type="EMBL" id="AWK87495.1"/>
    </source>
</evidence>
<reference evidence="2" key="1">
    <citation type="submission" date="2018-05" db="EMBL/GenBank/DDBJ databases">
        <title>Azospirillum thermophila sp. nov., a novel isolated from hot spring.</title>
        <authorList>
            <person name="Zhao Z."/>
        </authorList>
    </citation>
    <scope>NUCLEOTIDE SEQUENCE [LARGE SCALE GENOMIC DNA]</scope>
    <source>
        <strain evidence="2">CFH 70021</strain>
    </source>
</reference>
<dbReference type="Proteomes" id="UP000245629">
    <property type="component" value="Chromosome 2"/>
</dbReference>
<proteinExistence type="predicted"/>
<dbReference type="AlphaFoldDB" id="A0A2S2CSU7"/>
<evidence type="ECO:0000313" key="2">
    <source>
        <dbReference type="Proteomes" id="UP000245629"/>
    </source>
</evidence>
<keyword evidence="2" id="KW-1185">Reference proteome</keyword>